<protein>
    <submittedName>
        <fullName evidence="1">Uncharacterized protein</fullName>
    </submittedName>
</protein>
<dbReference type="AlphaFoldDB" id="A0A0A9GQQ2"/>
<organism evidence="1">
    <name type="scientific">Arundo donax</name>
    <name type="common">Giant reed</name>
    <name type="synonym">Donax arundinaceus</name>
    <dbReference type="NCBI Taxonomy" id="35708"/>
    <lineage>
        <taxon>Eukaryota</taxon>
        <taxon>Viridiplantae</taxon>
        <taxon>Streptophyta</taxon>
        <taxon>Embryophyta</taxon>
        <taxon>Tracheophyta</taxon>
        <taxon>Spermatophyta</taxon>
        <taxon>Magnoliopsida</taxon>
        <taxon>Liliopsida</taxon>
        <taxon>Poales</taxon>
        <taxon>Poaceae</taxon>
        <taxon>PACMAD clade</taxon>
        <taxon>Arundinoideae</taxon>
        <taxon>Arundineae</taxon>
        <taxon>Arundo</taxon>
    </lineage>
</organism>
<evidence type="ECO:0000313" key="1">
    <source>
        <dbReference type="EMBL" id="JAE25729.1"/>
    </source>
</evidence>
<accession>A0A0A9GQQ2</accession>
<reference evidence="1" key="2">
    <citation type="journal article" date="2015" name="Data Brief">
        <title>Shoot transcriptome of the giant reed, Arundo donax.</title>
        <authorList>
            <person name="Barrero R.A."/>
            <person name="Guerrero F.D."/>
            <person name="Moolhuijzen P."/>
            <person name="Goolsby J.A."/>
            <person name="Tidwell J."/>
            <person name="Bellgard S.E."/>
            <person name="Bellgard M.I."/>
        </authorList>
    </citation>
    <scope>NUCLEOTIDE SEQUENCE</scope>
    <source>
        <tissue evidence="1">Shoot tissue taken approximately 20 cm above the soil surface</tissue>
    </source>
</reference>
<proteinExistence type="predicted"/>
<dbReference type="EMBL" id="GBRH01172167">
    <property type="protein sequence ID" value="JAE25729.1"/>
    <property type="molecule type" value="Transcribed_RNA"/>
</dbReference>
<sequence>MVGMLFFFSRGRHAFSLILFYLLDFCFQHLPSMCKLMQLFVQD</sequence>
<name>A0A0A9GQQ2_ARUDO</name>
<reference evidence="1" key="1">
    <citation type="submission" date="2014-09" db="EMBL/GenBank/DDBJ databases">
        <authorList>
            <person name="Magalhaes I.L.F."/>
            <person name="Oliveira U."/>
            <person name="Santos F.R."/>
            <person name="Vidigal T.H.D.A."/>
            <person name="Brescovit A.D."/>
            <person name="Santos A.J."/>
        </authorList>
    </citation>
    <scope>NUCLEOTIDE SEQUENCE</scope>
    <source>
        <tissue evidence="1">Shoot tissue taken approximately 20 cm above the soil surface</tissue>
    </source>
</reference>